<dbReference type="InterPro" id="IPR036291">
    <property type="entry name" value="NAD(P)-bd_dom_sf"/>
</dbReference>
<dbReference type="SUPFAM" id="SSF51735">
    <property type="entry name" value="NAD(P)-binding Rossmann-fold domains"/>
    <property type="match status" value="1"/>
</dbReference>
<dbReference type="Proteomes" id="UP000198597">
    <property type="component" value="Unassembled WGS sequence"/>
</dbReference>
<dbReference type="OrthoDB" id="9779041at2"/>
<dbReference type="STRING" id="94869.SAMN04488529_10132"/>
<reference evidence="2 3" key="1">
    <citation type="submission" date="2016-10" db="EMBL/GenBank/DDBJ databases">
        <authorList>
            <person name="de Groot N.N."/>
        </authorList>
    </citation>
    <scope>NUCLEOTIDE SEQUENCE [LARGE SCALE GENOMIC DNA]</scope>
    <source>
        <strain evidence="2 3">DSM 12272</strain>
    </source>
</reference>
<name>A0A1H0LA21_9CLOT</name>
<sequence>MSVTSNIIKDKKFWYGKTVLITGHTGFKGSWLSIWLTLLGAKVIGFSLEESNPLSIFEKAKLSDKVIDTRGDIRDLTKLKDVFNKYNPEIVFHLAAQALVRESYKNPSYTYEVNVNGTMNVLECIRSSENPITAVLITTDKCYENKEIMWGYRENDALGGYDPYSSSKACCEILISSWRNSFFNPSQYTNHKKSIASARAGNVIGGGDFAKDRIVPDSIRALEENKKIKIRNPKSTRPWQHVLEPLFGYMVLAKKMYENPLDYCEGWNFGPNINSVIDVKSLTEKLVYLYGMKDMIEIEKNNDLHEANLLFLDTTKSRLKLNWQGKLDIDKTLNLTIDWYKRYKSEDVFTLCSEQIQYYMKIIGE</sequence>
<keyword evidence="3" id="KW-1185">Reference proteome</keyword>
<dbReference type="Gene3D" id="3.90.25.10">
    <property type="entry name" value="UDP-galactose 4-epimerase, domain 1"/>
    <property type="match status" value="1"/>
</dbReference>
<dbReference type="Pfam" id="PF16363">
    <property type="entry name" value="GDP_Man_Dehyd"/>
    <property type="match status" value="1"/>
</dbReference>
<dbReference type="CDD" id="cd05252">
    <property type="entry name" value="CDP_GD_SDR_e"/>
    <property type="match status" value="1"/>
</dbReference>
<evidence type="ECO:0000313" key="2">
    <source>
        <dbReference type="EMBL" id="SDO64853.1"/>
    </source>
</evidence>
<dbReference type="AlphaFoldDB" id="A0A1H0LA21"/>
<dbReference type="Gene3D" id="3.40.50.720">
    <property type="entry name" value="NAD(P)-binding Rossmann-like Domain"/>
    <property type="match status" value="1"/>
</dbReference>
<protein>
    <submittedName>
        <fullName evidence="2">CDP-glucose 4,6-dehydratase</fullName>
    </submittedName>
</protein>
<dbReference type="RefSeq" id="WP_089964665.1">
    <property type="nucleotide sequence ID" value="NZ_FNJM01000001.1"/>
</dbReference>
<proteinExistence type="predicted"/>
<dbReference type="NCBIfam" id="TIGR02622">
    <property type="entry name" value="CDP_4_6_dhtase"/>
    <property type="match status" value="1"/>
</dbReference>
<dbReference type="PANTHER" id="PTHR43000">
    <property type="entry name" value="DTDP-D-GLUCOSE 4,6-DEHYDRATASE-RELATED"/>
    <property type="match status" value="1"/>
</dbReference>
<dbReference type="InterPro" id="IPR016040">
    <property type="entry name" value="NAD(P)-bd_dom"/>
</dbReference>
<evidence type="ECO:0000313" key="3">
    <source>
        <dbReference type="Proteomes" id="UP000198597"/>
    </source>
</evidence>
<organism evidence="2 3">
    <name type="scientific">Clostridium gasigenes</name>
    <dbReference type="NCBI Taxonomy" id="94869"/>
    <lineage>
        <taxon>Bacteria</taxon>
        <taxon>Bacillati</taxon>
        <taxon>Bacillota</taxon>
        <taxon>Clostridia</taxon>
        <taxon>Eubacteriales</taxon>
        <taxon>Clostridiaceae</taxon>
        <taxon>Clostridium</taxon>
    </lineage>
</organism>
<dbReference type="InterPro" id="IPR013445">
    <property type="entry name" value="CDP_4_6_deHydtase"/>
</dbReference>
<accession>A0A1H0LA21</accession>
<feature type="domain" description="NAD(P)-binding" evidence="1">
    <location>
        <begin position="20"/>
        <end position="333"/>
    </location>
</feature>
<gene>
    <name evidence="2" type="ORF">SAMN04488529_10132</name>
</gene>
<dbReference type="EMBL" id="FNJM01000001">
    <property type="protein sequence ID" value="SDO64853.1"/>
    <property type="molecule type" value="Genomic_DNA"/>
</dbReference>
<evidence type="ECO:0000259" key="1">
    <source>
        <dbReference type="Pfam" id="PF16363"/>
    </source>
</evidence>